<accession>A0A7C4LPM4</accession>
<feature type="domain" description="DUF1553" evidence="2">
    <location>
        <begin position="286"/>
        <end position="512"/>
    </location>
</feature>
<sequence>MLGGVQPLDPLAERPAMTVCRSAAVVCLLLAWEAAARAEERPRLTVEQLQALIAAALPEAAFAPISDEQFLRRVTLDLIGRQPTAEELEEFLSAGTPHRRAAWIERLLAHPEFGRHWANYWSDTIAFRVPPPELTFLNYDPFKTWLAERLNAGAGWDEIVRAILSATGKVKDNPPVTFVAYHEAHPQRLAAETARIFLSLQISCAQCHDHPFDDWKREQFHELAAYFARASVKFPWNEGAETEVKDRGKGEYVMPDVADPTRKGTEMAPAFLTGEKLAKGKSDVERRQELAVLIASPHNPWFARAYVNRVWARLMGRGFYEPVDDFGPAVTPVLPEVHEALAREFRDSGFDIKGLFRLVVNTPAYQQQLPAQPSTADKPFAAAVASKLAGDQVFAALTTALELPNITPPKMAPTKEVRFPPPPKSTRDLVAEAFAFDPSARASDVARTLPQAMLMMNQEQLQKQVDARPESGTVLSRLLQASSDDRRVVEQLFVLLLSRRPSERELSVALEHVASVGDRGAAFEDLLWSLLNTAEFTTRR</sequence>
<evidence type="ECO:0000259" key="1">
    <source>
        <dbReference type="Pfam" id="PF07583"/>
    </source>
</evidence>
<name>A0A7C4LPM4_9PLAN</name>
<dbReference type="Pfam" id="PF07587">
    <property type="entry name" value="PSD1"/>
    <property type="match status" value="1"/>
</dbReference>
<organism evidence="3">
    <name type="scientific">Schlesneria paludicola</name>
    <dbReference type="NCBI Taxonomy" id="360056"/>
    <lineage>
        <taxon>Bacteria</taxon>
        <taxon>Pseudomonadati</taxon>
        <taxon>Planctomycetota</taxon>
        <taxon>Planctomycetia</taxon>
        <taxon>Planctomycetales</taxon>
        <taxon>Planctomycetaceae</taxon>
        <taxon>Schlesneria</taxon>
    </lineage>
</organism>
<dbReference type="PANTHER" id="PTHR35889:SF3">
    <property type="entry name" value="F-BOX DOMAIN-CONTAINING PROTEIN"/>
    <property type="match status" value="1"/>
</dbReference>
<protein>
    <submittedName>
        <fullName evidence="3">DUF1549 domain-containing protein</fullName>
    </submittedName>
</protein>
<dbReference type="Pfam" id="PF07583">
    <property type="entry name" value="PSCyt2"/>
    <property type="match status" value="1"/>
</dbReference>
<dbReference type="AlphaFoldDB" id="A0A7C4LPM4"/>
<dbReference type="InterPro" id="IPR022655">
    <property type="entry name" value="DUF1553"/>
</dbReference>
<dbReference type="EMBL" id="DSVQ01000012">
    <property type="protein sequence ID" value="HGT38811.1"/>
    <property type="molecule type" value="Genomic_DNA"/>
</dbReference>
<feature type="domain" description="DUF1549" evidence="1">
    <location>
        <begin position="63"/>
        <end position="230"/>
    </location>
</feature>
<evidence type="ECO:0000313" key="3">
    <source>
        <dbReference type="EMBL" id="HGT38811.1"/>
    </source>
</evidence>
<dbReference type="InterPro" id="IPR011444">
    <property type="entry name" value="DUF1549"/>
</dbReference>
<reference evidence="3" key="1">
    <citation type="journal article" date="2020" name="mSystems">
        <title>Genome- and Community-Level Interaction Insights into Carbon Utilization and Element Cycling Functions of Hydrothermarchaeota in Hydrothermal Sediment.</title>
        <authorList>
            <person name="Zhou Z."/>
            <person name="Liu Y."/>
            <person name="Xu W."/>
            <person name="Pan J."/>
            <person name="Luo Z.H."/>
            <person name="Li M."/>
        </authorList>
    </citation>
    <scope>NUCLEOTIDE SEQUENCE [LARGE SCALE GENOMIC DNA]</scope>
    <source>
        <strain evidence="3">SpSt-508</strain>
    </source>
</reference>
<proteinExistence type="predicted"/>
<evidence type="ECO:0000259" key="2">
    <source>
        <dbReference type="Pfam" id="PF07587"/>
    </source>
</evidence>
<dbReference type="PANTHER" id="PTHR35889">
    <property type="entry name" value="CYCLOINULO-OLIGOSACCHARIDE FRUCTANOTRANSFERASE-RELATED"/>
    <property type="match status" value="1"/>
</dbReference>
<comment type="caution">
    <text evidence="3">The sequence shown here is derived from an EMBL/GenBank/DDBJ whole genome shotgun (WGS) entry which is preliminary data.</text>
</comment>
<gene>
    <name evidence="3" type="ORF">ENS64_06045</name>
</gene>